<dbReference type="Pfam" id="PF03466">
    <property type="entry name" value="LysR_substrate"/>
    <property type="match status" value="1"/>
</dbReference>
<evidence type="ECO:0000313" key="7">
    <source>
        <dbReference type="Proteomes" id="UP001227101"/>
    </source>
</evidence>
<evidence type="ECO:0000256" key="4">
    <source>
        <dbReference type="ARBA" id="ARBA00023163"/>
    </source>
</evidence>
<dbReference type="InterPro" id="IPR036388">
    <property type="entry name" value="WH-like_DNA-bd_sf"/>
</dbReference>
<comment type="similarity">
    <text evidence="1">Belongs to the LysR transcriptional regulatory family.</text>
</comment>
<dbReference type="RefSeq" id="WP_285453278.1">
    <property type="nucleotide sequence ID" value="NZ_CP127173.1"/>
</dbReference>
<evidence type="ECO:0000256" key="1">
    <source>
        <dbReference type="ARBA" id="ARBA00009437"/>
    </source>
</evidence>
<dbReference type="SUPFAM" id="SSF53850">
    <property type="entry name" value="Periplasmic binding protein-like II"/>
    <property type="match status" value="1"/>
</dbReference>
<dbReference type="PRINTS" id="PR00039">
    <property type="entry name" value="HTHLYSR"/>
</dbReference>
<dbReference type="Gene3D" id="1.10.10.10">
    <property type="entry name" value="Winged helix-like DNA-binding domain superfamily/Winged helix DNA-binding domain"/>
    <property type="match status" value="1"/>
</dbReference>
<evidence type="ECO:0000256" key="2">
    <source>
        <dbReference type="ARBA" id="ARBA00023015"/>
    </source>
</evidence>
<evidence type="ECO:0000259" key="5">
    <source>
        <dbReference type="PROSITE" id="PS50931"/>
    </source>
</evidence>
<dbReference type="SUPFAM" id="SSF46785">
    <property type="entry name" value="Winged helix' DNA-binding domain"/>
    <property type="match status" value="1"/>
</dbReference>
<proteinExistence type="inferred from homology"/>
<feature type="domain" description="HTH lysR-type" evidence="5">
    <location>
        <begin position="1"/>
        <end position="58"/>
    </location>
</feature>
<dbReference type="Gene3D" id="3.40.190.10">
    <property type="entry name" value="Periplasmic binding protein-like II"/>
    <property type="match status" value="2"/>
</dbReference>
<dbReference type="EMBL" id="CP127173">
    <property type="protein sequence ID" value="WIV56196.1"/>
    <property type="molecule type" value="Genomic_DNA"/>
</dbReference>
<organism evidence="6 7">
    <name type="scientific">Amycolatopsis nalaikhensis</name>
    <dbReference type="NCBI Taxonomy" id="715472"/>
    <lineage>
        <taxon>Bacteria</taxon>
        <taxon>Bacillati</taxon>
        <taxon>Actinomycetota</taxon>
        <taxon>Actinomycetes</taxon>
        <taxon>Pseudonocardiales</taxon>
        <taxon>Pseudonocardiaceae</taxon>
        <taxon>Amycolatopsis</taxon>
    </lineage>
</organism>
<dbReference type="CDD" id="cd08414">
    <property type="entry name" value="PBP2_LTTR_aromatics_like"/>
    <property type="match status" value="1"/>
</dbReference>
<keyword evidence="2" id="KW-0805">Transcription regulation</keyword>
<dbReference type="PANTHER" id="PTHR30346:SF0">
    <property type="entry name" value="HCA OPERON TRANSCRIPTIONAL ACTIVATOR HCAR"/>
    <property type="match status" value="1"/>
</dbReference>
<dbReference type="InterPro" id="IPR005119">
    <property type="entry name" value="LysR_subst-bd"/>
</dbReference>
<dbReference type="Proteomes" id="UP001227101">
    <property type="component" value="Chromosome"/>
</dbReference>
<gene>
    <name evidence="6" type="ORF">QP939_46615</name>
</gene>
<keyword evidence="4" id="KW-0804">Transcription</keyword>
<keyword evidence="7" id="KW-1185">Reference proteome</keyword>
<evidence type="ECO:0000256" key="3">
    <source>
        <dbReference type="ARBA" id="ARBA00023125"/>
    </source>
</evidence>
<dbReference type="PROSITE" id="PS50931">
    <property type="entry name" value="HTH_LYSR"/>
    <property type="match status" value="1"/>
</dbReference>
<keyword evidence="3" id="KW-0238">DNA-binding</keyword>
<dbReference type="Pfam" id="PF00126">
    <property type="entry name" value="HTH_1"/>
    <property type="match status" value="1"/>
</dbReference>
<dbReference type="InterPro" id="IPR000847">
    <property type="entry name" value="LysR_HTH_N"/>
</dbReference>
<sequence length="297" mass="32095">MDVRQLRCFVAVAEELHFGRAATRLHVAQPAVSQTVKAIEKQLGLVLLDRSQRRVRLTEAGALFLTESRAVLARLDDALAAMARFREAESGTFHIGVAAALPPDLVPRLVTRVRDRHPELAVSVHPLPTRPEVAELFDTGLDLVLVREPVRRGPRIDGRVVAREPIGVAVPRAHPLAAAESITAAQLDGHPLAGFARDADPEIHDEVFGALRAAGYTGPGVLHGAHSGAVDASLRLVATGGALSLKLASEVRTFGHSDVVWRPLADVRIEVTVTAAWCPDRMRGTRAEVLRLLPRVR</sequence>
<accession>A0ABY8XKP6</accession>
<dbReference type="InterPro" id="IPR036390">
    <property type="entry name" value="WH_DNA-bd_sf"/>
</dbReference>
<reference evidence="6 7" key="1">
    <citation type="submission" date="2023-06" db="EMBL/GenBank/DDBJ databases">
        <authorList>
            <person name="Oyuntsetseg B."/>
            <person name="Kim S.B."/>
        </authorList>
    </citation>
    <scope>NUCLEOTIDE SEQUENCE [LARGE SCALE GENOMIC DNA]</scope>
    <source>
        <strain evidence="6 7">2-2</strain>
    </source>
</reference>
<protein>
    <submittedName>
        <fullName evidence="6">LysR substrate-binding domain-containing protein</fullName>
    </submittedName>
</protein>
<name>A0ABY8XKP6_9PSEU</name>
<evidence type="ECO:0000313" key="6">
    <source>
        <dbReference type="EMBL" id="WIV56196.1"/>
    </source>
</evidence>
<dbReference type="PANTHER" id="PTHR30346">
    <property type="entry name" value="TRANSCRIPTIONAL DUAL REGULATOR HCAR-RELATED"/>
    <property type="match status" value="1"/>
</dbReference>